<gene>
    <name evidence="1" type="ORF">WYH_02742</name>
</gene>
<evidence type="ECO:0000313" key="1">
    <source>
        <dbReference type="EMBL" id="AKH43772.1"/>
    </source>
</evidence>
<dbReference type="Proteomes" id="UP000034392">
    <property type="component" value="Chromosome"/>
</dbReference>
<organism evidence="1 2">
    <name type="scientific">Croceibacterium atlanticum</name>
    <dbReference type="NCBI Taxonomy" id="1267766"/>
    <lineage>
        <taxon>Bacteria</taxon>
        <taxon>Pseudomonadati</taxon>
        <taxon>Pseudomonadota</taxon>
        <taxon>Alphaproteobacteria</taxon>
        <taxon>Sphingomonadales</taxon>
        <taxon>Erythrobacteraceae</taxon>
        <taxon>Croceibacterium</taxon>
    </lineage>
</organism>
<dbReference type="AlphaFoldDB" id="A0A0F7KX24"/>
<dbReference type="OrthoDB" id="7478615at2"/>
<keyword evidence="2" id="KW-1185">Reference proteome</keyword>
<accession>A0A0F7KX24</accession>
<sequence>MACTATPGVPDFERTVSTFLDLASIPWEYARAIHGWQEEWARFCAHFCMGSAFPPHAHEARWQLEIPDPIAAEAEQDLFA</sequence>
<dbReference type="RefSeq" id="WP_046904238.1">
    <property type="nucleotide sequence ID" value="NZ_CP011452.2"/>
</dbReference>
<proteinExistence type="predicted"/>
<dbReference type="PATRIC" id="fig|1267766.3.peg.2778"/>
<dbReference type="KEGG" id="aay:WYH_02742"/>
<name>A0A0F7KX24_9SPHN</name>
<evidence type="ECO:0000313" key="2">
    <source>
        <dbReference type="Proteomes" id="UP000034392"/>
    </source>
</evidence>
<dbReference type="EMBL" id="CP011452">
    <property type="protein sequence ID" value="AKH43772.1"/>
    <property type="molecule type" value="Genomic_DNA"/>
</dbReference>
<protein>
    <submittedName>
        <fullName evidence="1">Uncharacterized protein</fullName>
    </submittedName>
</protein>
<reference evidence="1" key="1">
    <citation type="submission" date="2015-05" db="EMBL/GenBank/DDBJ databases">
        <title>The complete genome of Altererythrobacter atlanticus strain 26DY36.</title>
        <authorList>
            <person name="Wu Y.-H."/>
            <person name="Cheng H."/>
            <person name="Wu X.-W."/>
        </authorList>
    </citation>
    <scope>NUCLEOTIDE SEQUENCE [LARGE SCALE GENOMIC DNA]</scope>
    <source>
        <strain evidence="1">26DY36</strain>
    </source>
</reference>